<dbReference type="EMBL" id="JAVYJV010000015">
    <property type="protein sequence ID" value="KAK4352652.1"/>
    <property type="molecule type" value="Genomic_DNA"/>
</dbReference>
<dbReference type="PANTHER" id="PTHR35278">
    <property type="entry name" value="TRANSMEMBRANE PROTEIN-RELATED"/>
    <property type="match status" value="1"/>
</dbReference>
<comment type="caution">
    <text evidence="2">The sequence shown here is derived from an EMBL/GenBank/DDBJ whole genome shotgun (WGS) entry which is preliminary data.</text>
</comment>
<reference evidence="2" key="1">
    <citation type="submission" date="2023-12" db="EMBL/GenBank/DDBJ databases">
        <title>Genome assembly of Anisodus tanguticus.</title>
        <authorList>
            <person name="Wang Y.-J."/>
        </authorList>
    </citation>
    <scope>NUCLEOTIDE SEQUENCE</scope>
    <source>
        <strain evidence="2">KB-2021</strain>
        <tissue evidence="2">Leaf</tissue>
    </source>
</reference>
<gene>
    <name evidence="2" type="ORF">RND71_028170</name>
</gene>
<dbReference type="AlphaFoldDB" id="A0AAE1RL16"/>
<name>A0AAE1RL16_9SOLA</name>
<keyword evidence="3" id="KW-1185">Reference proteome</keyword>
<proteinExistence type="predicted"/>
<protein>
    <submittedName>
        <fullName evidence="2">Uncharacterized protein</fullName>
    </submittedName>
</protein>
<sequence>MGNVMGTLLSGFGEILGKLLGHPLDFLSGKACSMCPNMGFSMLHRELLYSSTDEIGHGVNPLILRSLIPVLALQVGHLPVHLSHTLQQLLLTPRRNRRRHQKDIELAVNISSNSSEAEGSIRFDEIKRRRKSMREHRKEHMRKSLRPKSHRMQVEIITDSMHHNKKKLKNGSSNHFSPIDDHIRVSRRPKFAQKGTFKGSTHPRRRT</sequence>
<evidence type="ECO:0000313" key="2">
    <source>
        <dbReference type="EMBL" id="KAK4352652.1"/>
    </source>
</evidence>
<evidence type="ECO:0000313" key="3">
    <source>
        <dbReference type="Proteomes" id="UP001291623"/>
    </source>
</evidence>
<accession>A0AAE1RL16</accession>
<feature type="region of interest" description="Disordered" evidence="1">
    <location>
        <begin position="165"/>
        <end position="207"/>
    </location>
</feature>
<organism evidence="2 3">
    <name type="scientific">Anisodus tanguticus</name>
    <dbReference type="NCBI Taxonomy" id="243964"/>
    <lineage>
        <taxon>Eukaryota</taxon>
        <taxon>Viridiplantae</taxon>
        <taxon>Streptophyta</taxon>
        <taxon>Embryophyta</taxon>
        <taxon>Tracheophyta</taxon>
        <taxon>Spermatophyta</taxon>
        <taxon>Magnoliopsida</taxon>
        <taxon>eudicotyledons</taxon>
        <taxon>Gunneridae</taxon>
        <taxon>Pentapetalae</taxon>
        <taxon>asterids</taxon>
        <taxon>lamiids</taxon>
        <taxon>Solanales</taxon>
        <taxon>Solanaceae</taxon>
        <taxon>Solanoideae</taxon>
        <taxon>Hyoscyameae</taxon>
        <taxon>Anisodus</taxon>
    </lineage>
</organism>
<evidence type="ECO:0000256" key="1">
    <source>
        <dbReference type="SAM" id="MobiDB-lite"/>
    </source>
</evidence>
<dbReference type="PANTHER" id="PTHR35278:SF1">
    <property type="entry name" value="F8K7.16"/>
    <property type="match status" value="1"/>
</dbReference>
<dbReference type="Proteomes" id="UP001291623">
    <property type="component" value="Unassembled WGS sequence"/>
</dbReference>